<feature type="transmembrane region" description="Helical" evidence="8">
    <location>
        <begin position="302"/>
        <end position="318"/>
    </location>
</feature>
<proteinExistence type="inferred from homology"/>
<evidence type="ECO:0000256" key="7">
    <source>
        <dbReference type="ARBA" id="ARBA00023136"/>
    </source>
</evidence>
<feature type="transmembrane region" description="Helical" evidence="8">
    <location>
        <begin position="211"/>
        <end position="234"/>
    </location>
</feature>
<dbReference type="RefSeq" id="WP_131925477.1">
    <property type="nucleotide sequence ID" value="NZ_SMAG01000006.1"/>
</dbReference>
<dbReference type="GO" id="GO:0016020">
    <property type="term" value="C:membrane"/>
    <property type="evidence" value="ECO:0007669"/>
    <property type="project" value="UniProtKB-SubCell"/>
</dbReference>
<feature type="transmembrane region" description="Helical" evidence="8">
    <location>
        <begin position="269"/>
        <end position="290"/>
    </location>
</feature>
<feature type="transmembrane region" description="Helical" evidence="8">
    <location>
        <begin position="330"/>
        <end position="352"/>
    </location>
</feature>
<evidence type="ECO:0000256" key="2">
    <source>
        <dbReference type="ARBA" id="ARBA00007998"/>
    </source>
</evidence>
<name>A0A4R3L247_9BACL</name>
<keyword evidence="3" id="KW-0813">Transport</keyword>
<evidence type="ECO:0000313" key="9">
    <source>
        <dbReference type="EMBL" id="TCS93613.1"/>
    </source>
</evidence>
<feature type="transmembrane region" description="Helical" evidence="8">
    <location>
        <begin position="139"/>
        <end position="160"/>
    </location>
</feature>
<keyword evidence="10" id="KW-1185">Reference proteome</keyword>
<dbReference type="OrthoDB" id="2381188at2"/>
<comment type="subcellular location">
    <subcellularLocation>
        <location evidence="1">Membrane</location>
        <topology evidence="1">Multi-pass membrane protein</topology>
    </subcellularLocation>
</comment>
<gene>
    <name evidence="9" type="ORF">EDD58_10646</name>
</gene>
<accession>A0A4R3L247</accession>
<dbReference type="EMBL" id="SMAG01000006">
    <property type="protein sequence ID" value="TCS93613.1"/>
    <property type="molecule type" value="Genomic_DNA"/>
</dbReference>
<dbReference type="InterPro" id="IPR004761">
    <property type="entry name" value="Spore_GerAB"/>
</dbReference>
<feature type="transmembrane region" description="Helical" evidence="8">
    <location>
        <begin position="180"/>
        <end position="199"/>
    </location>
</feature>
<keyword evidence="5 8" id="KW-0812">Transmembrane</keyword>
<keyword evidence="4" id="KW-0309">Germination</keyword>
<comment type="caution">
    <text evidence="9">The sequence shown here is derived from an EMBL/GenBank/DDBJ whole genome shotgun (WGS) entry which is preliminary data.</text>
</comment>
<evidence type="ECO:0000256" key="1">
    <source>
        <dbReference type="ARBA" id="ARBA00004141"/>
    </source>
</evidence>
<comment type="similarity">
    <text evidence="2">Belongs to the amino acid-polyamine-organocation (APC) superfamily. Spore germination protein (SGP) (TC 2.A.3.9) family.</text>
</comment>
<sequence>MKKQSISFLQFTIITFTVIGLMNHVIIIPLLLETTKRDSWLSVLIAGVLLLLWIPILYITNKKMKGQKLLPWLKKHYGGFVAYPLIAVIIVFVFSIAVITLKETLTFLSFYLPETPMLVLGFFLLLICFINAHGGIHSIAYTLGILLPFVFVLGFFVAFANFPHKDYSFLKPILENGWDLTFNGLIYPAAGFIELILFLMIQHHIRTPVKFFPLFFIGLGIVGLTVGPTIGAIIEFGPFVAAKQRFPAFEEWRLVIIGRYIEHLDFLSVYQWLVGAFGRISLALFVIPDLFQIQRVKIRDRWIMVLAILTLIASTLPISDVTVHWFLARILLPSSLIAMLTISIILAILSLIASKKKGGQNYDIS</sequence>
<feature type="transmembrane region" description="Helical" evidence="8">
    <location>
        <begin position="7"/>
        <end position="28"/>
    </location>
</feature>
<reference evidence="9 10" key="1">
    <citation type="submission" date="2019-03" db="EMBL/GenBank/DDBJ databases">
        <title>Genomic Encyclopedia of Type Strains, Phase IV (KMG-IV): sequencing the most valuable type-strain genomes for metagenomic binning, comparative biology and taxonomic classification.</title>
        <authorList>
            <person name="Goeker M."/>
        </authorList>
    </citation>
    <scope>NUCLEOTIDE SEQUENCE [LARGE SCALE GENOMIC DNA]</scope>
    <source>
        <strain evidence="9 10">DSM 45707</strain>
    </source>
</reference>
<organism evidence="9 10">
    <name type="scientific">Hazenella coriacea</name>
    <dbReference type="NCBI Taxonomy" id="1179467"/>
    <lineage>
        <taxon>Bacteria</taxon>
        <taxon>Bacillati</taxon>
        <taxon>Bacillota</taxon>
        <taxon>Bacilli</taxon>
        <taxon>Bacillales</taxon>
        <taxon>Thermoactinomycetaceae</taxon>
        <taxon>Hazenella</taxon>
    </lineage>
</organism>
<evidence type="ECO:0000313" key="10">
    <source>
        <dbReference type="Proteomes" id="UP000294937"/>
    </source>
</evidence>
<evidence type="ECO:0000256" key="5">
    <source>
        <dbReference type="ARBA" id="ARBA00022692"/>
    </source>
</evidence>
<dbReference type="Proteomes" id="UP000294937">
    <property type="component" value="Unassembled WGS sequence"/>
</dbReference>
<keyword evidence="6 8" id="KW-1133">Transmembrane helix</keyword>
<evidence type="ECO:0000256" key="6">
    <source>
        <dbReference type="ARBA" id="ARBA00022989"/>
    </source>
</evidence>
<dbReference type="AlphaFoldDB" id="A0A4R3L247"/>
<feature type="transmembrane region" description="Helical" evidence="8">
    <location>
        <begin position="111"/>
        <end position="132"/>
    </location>
</feature>
<dbReference type="Pfam" id="PF03845">
    <property type="entry name" value="Spore_permease"/>
    <property type="match status" value="1"/>
</dbReference>
<evidence type="ECO:0000256" key="3">
    <source>
        <dbReference type="ARBA" id="ARBA00022448"/>
    </source>
</evidence>
<feature type="transmembrane region" description="Helical" evidence="8">
    <location>
        <begin position="40"/>
        <end position="59"/>
    </location>
</feature>
<dbReference type="GO" id="GO:0009847">
    <property type="term" value="P:spore germination"/>
    <property type="evidence" value="ECO:0007669"/>
    <property type="project" value="InterPro"/>
</dbReference>
<dbReference type="NCBIfam" id="TIGR00912">
    <property type="entry name" value="2A0309"/>
    <property type="match status" value="1"/>
</dbReference>
<feature type="transmembrane region" description="Helical" evidence="8">
    <location>
        <begin position="80"/>
        <end position="99"/>
    </location>
</feature>
<keyword evidence="7 8" id="KW-0472">Membrane</keyword>
<protein>
    <submittedName>
        <fullName evidence="9">Spore germination protein (Amino acid permease)</fullName>
    </submittedName>
</protein>
<evidence type="ECO:0000256" key="8">
    <source>
        <dbReference type="SAM" id="Phobius"/>
    </source>
</evidence>
<dbReference type="PANTHER" id="PTHR34975:SF2">
    <property type="entry name" value="SPORE GERMINATION PROTEIN A2"/>
    <property type="match status" value="1"/>
</dbReference>
<evidence type="ECO:0000256" key="4">
    <source>
        <dbReference type="ARBA" id="ARBA00022544"/>
    </source>
</evidence>
<dbReference type="PANTHER" id="PTHR34975">
    <property type="entry name" value="SPORE GERMINATION PROTEIN A2"/>
    <property type="match status" value="1"/>
</dbReference>